<protein>
    <submittedName>
        <fullName evidence="2">Uncharacterized protein</fullName>
    </submittedName>
</protein>
<comment type="caution">
    <text evidence="2">The sequence shown here is derived from an EMBL/GenBank/DDBJ whole genome shotgun (WGS) entry which is preliminary data.</text>
</comment>
<feature type="compositionally biased region" description="Polar residues" evidence="1">
    <location>
        <begin position="212"/>
        <end position="222"/>
    </location>
</feature>
<dbReference type="EMBL" id="MVGC01000323">
    <property type="protein sequence ID" value="RJE20261.1"/>
    <property type="molecule type" value="Genomic_DNA"/>
</dbReference>
<feature type="compositionally biased region" description="Basic and acidic residues" evidence="1">
    <location>
        <begin position="224"/>
        <end position="242"/>
    </location>
</feature>
<evidence type="ECO:0000313" key="2">
    <source>
        <dbReference type="EMBL" id="RJE20261.1"/>
    </source>
</evidence>
<evidence type="ECO:0000256" key="1">
    <source>
        <dbReference type="SAM" id="MobiDB-lite"/>
    </source>
</evidence>
<dbReference type="OrthoDB" id="5401654at2759"/>
<feature type="compositionally biased region" description="Basic and acidic residues" evidence="1">
    <location>
        <begin position="257"/>
        <end position="272"/>
    </location>
</feature>
<dbReference type="Proteomes" id="UP000266188">
    <property type="component" value="Unassembled WGS sequence"/>
</dbReference>
<feature type="region of interest" description="Disordered" evidence="1">
    <location>
        <begin position="1"/>
        <end position="77"/>
    </location>
</feature>
<feature type="region of interest" description="Disordered" evidence="1">
    <location>
        <begin position="98"/>
        <end position="242"/>
    </location>
</feature>
<proteinExistence type="predicted"/>
<accession>A0A3A2ZTE2</accession>
<name>A0A3A2ZTE2_9EURO</name>
<sequence>MKSPPLVSRPRRATTAASSSLEPSPFSSRRPSQAMGAPTLSYNQNIYPEGLTVATANDGSAGPLRHPKPLTPSDLHSMLEKEQEAIVNRLSRELAQLRQQTASVASTASSTSTTFNESADAPYVASTTYPNPSTRHRSSSSISSSYIPAVQGSRNRSVSAIAPPRDASIPASRPSADLSRSNRSRGTSVASRQSESLSSSFQQPGDHFPHRTSLSQLPSSPMSRYEETAHHRGELESVRRENEVLRQRVRDLELTLKKYREGASPPVEEKTDTALAGE</sequence>
<feature type="compositionally biased region" description="Low complexity" evidence="1">
    <location>
        <begin position="188"/>
        <end position="203"/>
    </location>
</feature>
<reference evidence="3" key="1">
    <citation type="submission" date="2017-02" db="EMBL/GenBank/DDBJ databases">
        <authorList>
            <person name="Tafer H."/>
            <person name="Lopandic K."/>
        </authorList>
    </citation>
    <scope>NUCLEOTIDE SEQUENCE [LARGE SCALE GENOMIC DNA]</scope>
    <source>
        <strain evidence="3">CBS 366.77</strain>
    </source>
</reference>
<feature type="compositionally biased region" description="Polar residues" evidence="1">
    <location>
        <begin position="178"/>
        <end position="187"/>
    </location>
</feature>
<dbReference type="AlphaFoldDB" id="A0A3A2ZTE2"/>
<feature type="compositionally biased region" description="Low complexity" evidence="1">
    <location>
        <begin position="18"/>
        <end position="32"/>
    </location>
</feature>
<organism evidence="2 3">
    <name type="scientific">Aspergillus sclerotialis</name>
    <dbReference type="NCBI Taxonomy" id="2070753"/>
    <lineage>
        <taxon>Eukaryota</taxon>
        <taxon>Fungi</taxon>
        <taxon>Dikarya</taxon>
        <taxon>Ascomycota</taxon>
        <taxon>Pezizomycotina</taxon>
        <taxon>Eurotiomycetes</taxon>
        <taxon>Eurotiomycetidae</taxon>
        <taxon>Eurotiales</taxon>
        <taxon>Aspergillaceae</taxon>
        <taxon>Aspergillus</taxon>
        <taxon>Aspergillus subgen. Polypaecilum</taxon>
    </lineage>
</organism>
<feature type="compositionally biased region" description="Low complexity" evidence="1">
    <location>
        <begin position="101"/>
        <end position="114"/>
    </location>
</feature>
<evidence type="ECO:0000313" key="3">
    <source>
        <dbReference type="Proteomes" id="UP000266188"/>
    </source>
</evidence>
<dbReference type="PANTHER" id="PTHR39610">
    <property type="entry name" value="BZIP DOMAIN-CONTAINING PROTEIN-RELATED"/>
    <property type="match status" value="1"/>
</dbReference>
<gene>
    <name evidence="2" type="ORF">PHISCL_07394</name>
</gene>
<dbReference type="PANTHER" id="PTHR39610:SF1">
    <property type="match status" value="1"/>
</dbReference>
<feature type="region of interest" description="Disordered" evidence="1">
    <location>
        <begin position="257"/>
        <end position="278"/>
    </location>
</feature>
<dbReference type="STRING" id="2070753.A0A3A2ZTE2"/>
<keyword evidence="3" id="KW-1185">Reference proteome</keyword>